<dbReference type="InterPro" id="IPR004843">
    <property type="entry name" value="Calcineurin-like_PHP"/>
</dbReference>
<keyword evidence="2" id="KW-0479">Metal-binding</keyword>
<dbReference type="GO" id="GO:0046872">
    <property type="term" value="F:metal ion binding"/>
    <property type="evidence" value="ECO:0007669"/>
    <property type="project" value="UniProtKB-KW"/>
</dbReference>
<evidence type="ECO:0000313" key="7">
    <source>
        <dbReference type="Proteomes" id="UP000321491"/>
    </source>
</evidence>
<dbReference type="SUPFAM" id="SSF56300">
    <property type="entry name" value="Metallo-dependent phosphatases"/>
    <property type="match status" value="1"/>
</dbReference>
<dbReference type="Gene3D" id="3.60.21.10">
    <property type="match status" value="1"/>
</dbReference>
<evidence type="ECO:0000256" key="2">
    <source>
        <dbReference type="ARBA" id="ARBA00022723"/>
    </source>
</evidence>
<organism evidence="6 7">
    <name type="scientific">Cerasibacillus quisquiliarum</name>
    <dbReference type="NCBI Taxonomy" id="227865"/>
    <lineage>
        <taxon>Bacteria</taxon>
        <taxon>Bacillati</taxon>
        <taxon>Bacillota</taxon>
        <taxon>Bacilli</taxon>
        <taxon>Bacillales</taxon>
        <taxon>Bacillaceae</taxon>
        <taxon>Cerasibacillus</taxon>
    </lineage>
</organism>
<accession>A0A511UVF7</accession>
<dbReference type="Pfam" id="PF00149">
    <property type="entry name" value="Metallophos"/>
    <property type="match status" value="1"/>
</dbReference>
<comment type="caution">
    <text evidence="6">The sequence shown here is derived from an EMBL/GenBank/DDBJ whole genome shotgun (WGS) entry which is preliminary data.</text>
</comment>
<dbReference type="Proteomes" id="UP000321491">
    <property type="component" value="Unassembled WGS sequence"/>
</dbReference>
<dbReference type="PANTHER" id="PTHR31302:SF25">
    <property type="entry name" value="PHOSPHOESTERASE"/>
    <property type="match status" value="1"/>
</dbReference>
<sequence length="299" mass="34632">MFFTNEILFLNEVNLMNRRTFIKRMISSGLLLIGLSSGSYYYAKHIEPKRLHIQYETIASPKIPQAFNQFRIIQFSDTHIGFHYTTEQFSQLIKNINQLHPDLIVFTGDFVDRPHQFHWNNELKELLKSLEAPHGKYWIYGNHDHGGYGTDILKNFMETADFHLLQNSHTRISVKQEEIILAGIDDAILGKPDIDGTLKSVDSNLFTILLAHEPDLAKFVKHYPVDVQLSGHSHGGQVRLPFFGHLYTPIYAKKYTIGRYQVTDDFTLFVNRGIGTTRLPFRFLCTPEIHVYQLEHKAI</sequence>
<comment type="cofactor">
    <cofactor evidence="1">
        <name>a divalent metal cation</name>
        <dbReference type="ChEBI" id="CHEBI:60240"/>
    </cofactor>
</comment>
<evidence type="ECO:0000256" key="3">
    <source>
        <dbReference type="ARBA" id="ARBA00022801"/>
    </source>
</evidence>
<reference evidence="6 7" key="1">
    <citation type="submission" date="2019-07" db="EMBL/GenBank/DDBJ databases">
        <title>Whole genome shotgun sequence of Cerasibacillus quisquiliarum NBRC 102429.</title>
        <authorList>
            <person name="Hosoyama A."/>
            <person name="Uohara A."/>
            <person name="Ohji S."/>
            <person name="Ichikawa N."/>
        </authorList>
    </citation>
    <scope>NUCLEOTIDE SEQUENCE [LARGE SCALE GENOMIC DNA]</scope>
    <source>
        <strain evidence="6 7">NBRC 102429</strain>
    </source>
</reference>
<feature type="domain" description="Calcineurin-like phosphoesterase" evidence="5">
    <location>
        <begin position="70"/>
        <end position="235"/>
    </location>
</feature>
<dbReference type="FunFam" id="3.60.21.10:FF:000028">
    <property type="entry name" value="Putative metallophosphoesterase"/>
    <property type="match status" value="1"/>
</dbReference>
<dbReference type="GO" id="GO:0008758">
    <property type="term" value="F:UDP-2,3-diacylglucosamine hydrolase activity"/>
    <property type="evidence" value="ECO:0007669"/>
    <property type="project" value="TreeGrafter"/>
</dbReference>
<proteinExistence type="inferred from homology"/>
<dbReference type="GO" id="GO:0009245">
    <property type="term" value="P:lipid A biosynthetic process"/>
    <property type="evidence" value="ECO:0007669"/>
    <property type="project" value="TreeGrafter"/>
</dbReference>
<protein>
    <submittedName>
        <fullName evidence="6">Metallophosphoesterase</fullName>
    </submittedName>
</protein>
<dbReference type="PANTHER" id="PTHR31302">
    <property type="entry name" value="TRANSMEMBRANE PROTEIN WITH METALLOPHOSPHOESTERASE DOMAIN-RELATED"/>
    <property type="match status" value="1"/>
</dbReference>
<gene>
    <name evidence="6" type="ORF">CQU01_08270</name>
</gene>
<dbReference type="EMBL" id="BJXW01000009">
    <property type="protein sequence ID" value="GEN30589.1"/>
    <property type="molecule type" value="Genomic_DNA"/>
</dbReference>
<evidence type="ECO:0000313" key="6">
    <source>
        <dbReference type="EMBL" id="GEN30589.1"/>
    </source>
</evidence>
<dbReference type="AlphaFoldDB" id="A0A511UVF7"/>
<evidence type="ECO:0000259" key="5">
    <source>
        <dbReference type="Pfam" id="PF00149"/>
    </source>
</evidence>
<dbReference type="GO" id="GO:0016020">
    <property type="term" value="C:membrane"/>
    <property type="evidence" value="ECO:0007669"/>
    <property type="project" value="GOC"/>
</dbReference>
<keyword evidence="3" id="KW-0378">Hydrolase</keyword>
<comment type="similarity">
    <text evidence="4">Belongs to the metallophosphoesterase superfamily.</text>
</comment>
<dbReference type="CDD" id="cd07385">
    <property type="entry name" value="MPP_YkuE_C"/>
    <property type="match status" value="1"/>
</dbReference>
<name>A0A511UVF7_9BACI</name>
<evidence type="ECO:0000256" key="1">
    <source>
        <dbReference type="ARBA" id="ARBA00001968"/>
    </source>
</evidence>
<dbReference type="InterPro" id="IPR029052">
    <property type="entry name" value="Metallo-depent_PP-like"/>
</dbReference>
<dbReference type="InterPro" id="IPR051158">
    <property type="entry name" value="Metallophosphoesterase_sf"/>
</dbReference>
<evidence type="ECO:0000256" key="4">
    <source>
        <dbReference type="ARBA" id="ARBA00061089"/>
    </source>
</evidence>
<keyword evidence="7" id="KW-1185">Reference proteome</keyword>